<gene>
    <name evidence="2" type="ORF">BDV33DRAFT_210216</name>
</gene>
<dbReference type="InterPro" id="IPR052780">
    <property type="entry name" value="AAA_Catabolism_Regulators"/>
</dbReference>
<dbReference type="GO" id="GO:0000981">
    <property type="term" value="F:DNA-binding transcription factor activity, RNA polymerase II-specific"/>
    <property type="evidence" value="ECO:0007669"/>
    <property type="project" value="TreeGrafter"/>
</dbReference>
<dbReference type="Proteomes" id="UP000326799">
    <property type="component" value="Unassembled WGS sequence"/>
</dbReference>
<evidence type="ECO:0000313" key="2">
    <source>
        <dbReference type="EMBL" id="KAB8213426.1"/>
    </source>
</evidence>
<dbReference type="PANTHER" id="PTHR31644">
    <property type="entry name" value="TRANSCRIPTIONAL ACTIVATOR ARO80-RELATED"/>
    <property type="match status" value="1"/>
</dbReference>
<reference evidence="2 3" key="1">
    <citation type="submission" date="2019-04" db="EMBL/GenBank/DDBJ databases">
        <title>Fungal friends and foes A comparative genomics study of 23 Aspergillus species from section Flavi.</title>
        <authorList>
            <consortium name="DOE Joint Genome Institute"/>
            <person name="Kjaerbolling I."/>
            <person name="Vesth T.C."/>
            <person name="Frisvad J.C."/>
            <person name="Nybo J.L."/>
            <person name="Theobald S."/>
            <person name="Kildgaard S."/>
            <person name="Petersen T.I."/>
            <person name="Kuo A."/>
            <person name="Sato A."/>
            <person name="Lyhne E.K."/>
            <person name="Kogle M.E."/>
            <person name="Wiebenga A."/>
            <person name="Kun R.S."/>
            <person name="Lubbers R.J."/>
            <person name="Makela M.R."/>
            <person name="Barry K."/>
            <person name="Chovatia M."/>
            <person name="Clum A."/>
            <person name="Daum C."/>
            <person name="Haridas S."/>
            <person name="He G."/>
            <person name="LaButti K."/>
            <person name="Lipzen A."/>
            <person name="Mondo S."/>
            <person name="Pangilinan J."/>
            <person name="Riley R."/>
            <person name="Salamov A."/>
            <person name="Simmons B.A."/>
            <person name="Magnuson J.K."/>
            <person name="Henrissat B."/>
            <person name="Mortensen U.H."/>
            <person name="Larsen T.O."/>
            <person name="De vries R.P."/>
            <person name="Grigoriev I.V."/>
            <person name="Machida M."/>
            <person name="Baker S.E."/>
            <person name="Andersen M.R."/>
        </authorList>
    </citation>
    <scope>NUCLEOTIDE SEQUENCE [LARGE SCALE GENOMIC DNA]</scope>
    <source>
        <strain evidence="2 3">CBS 126849</strain>
    </source>
</reference>
<dbReference type="GO" id="GO:0009074">
    <property type="term" value="P:aromatic amino acid family catabolic process"/>
    <property type="evidence" value="ECO:0007669"/>
    <property type="project" value="TreeGrafter"/>
</dbReference>
<dbReference type="PANTHER" id="PTHR31644:SF2">
    <property type="entry name" value="TRANSCRIPTIONAL ACTIVATOR ARO80-RELATED"/>
    <property type="match status" value="1"/>
</dbReference>
<evidence type="ECO:0000256" key="1">
    <source>
        <dbReference type="SAM" id="MobiDB-lite"/>
    </source>
</evidence>
<sequence>MSGFSSAESREGSEQPYTRDIYFKDPTPSRSITPFGVWNSFPGVRMGWLSAEEAMIFVNYFFQNLAPWSTVLTEPLTDPIDYRTFVGKEPLLAQTVLMISSRYHSLPGSSGQARANFIHNKLWERCQNLLLDILLGQGPEGITRSIGTIEALLLMIEWHPGSLHSRGIESADRHVSQETKLAAWVAINQVERWVTEYQLVPNSGSQSQETANASPIQLVSYVELSLAEWFSEHPEFHSYYDSCIMSAIMLEYHYVRAYAYSLALPGDPMLVMPGQGRGVTAQSSLTNPGTSVKTITDAIVASITTFFQIIHRFGESGELKYAPDRVFVRTAGASVLLLKAVPFLSPATQTDEYLDMLSSVARVLRENAVDSLHIYTQYADLLDTQAEAHRRQHTLGQNKDLDNVVRELFQVQV</sequence>
<evidence type="ECO:0008006" key="4">
    <source>
        <dbReference type="Google" id="ProtNLM"/>
    </source>
</evidence>
<evidence type="ECO:0000313" key="3">
    <source>
        <dbReference type="Proteomes" id="UP000326799"/>
    </source>
</evidence>
<proteinExistence type="predicted"/>
<dbReference type="EMBL" id="ML733616">
    <property type="protein sequence ID" value="KAB8213426.1"/>
    <property type="molecule type" value="Genomic_DNA"/>
</dbReference>
<feature type="region of interest" description="Disordered" evidence="1">
    <location>
        <begin position="1"/>
        <end position="25"/>
    </location>
</feature>
<dbReference type="GO" id="GO:0045944">
    <property type="term" value="P:positive regulation of transcription by RNA polymerase II"/>
    <property type="evidence" value="ECO:0007669"/>
    <property type="project" value="TreeGrafter"/>
</dbReference>
<organism evidence="2 3">
    <name type="scientific">Aspergillus novoparasiticus</name>
    <dbReference type="NCBI Taxonomy" id="986946"/>
    <lineage>
        <taxon>Eukaryota</taxon>
        <taxon>Fungi</taxon>
        <taxon>Dikarya</taxon>
        <taxon>Ascomycota</taxon>
        <taxon>Pezizomycotina</taxon>
        <taxon>Eurotiomycetes</taxon>
        <taxon>Eurotiomycetidae</taxon>
        <taxon>Eurotiales</taxon>
        <taxon>Aspergillaceae</taxon>
        <taxon>Aspergillus</taxon>
        <taxon>Aspergillus subgen. Circumdati</taxon>
    </lineage>
</organism>
<accession>A0A5N6E779</accession>
<protein>
    <recommendedName>
        <fullName evidence="4">Transcription factor domain-containing protein</fullName>
    </recommendedName>
</protein>
<dbReference type="GO" id="GO:0005634">
    <property type="term" value="C:nucleus"/>
    <property type="evidence" value="ECO:0007669"/>
    <property type="project" value="TreeGrafter"/>
</dbReference>
<dbReference type="AlphaFoldDB" id="A0A5N6E779"/>
<name>A0A5N6E779_9EURO</name>
<keyword evidence="3" id="KW-1185">Reference proteome</keyword>